<proteinExistence type="predicted"/>
<dbReference type="Pfam" id="PF10628">
    <property type="entry name" value="CotE"/>
    <property type="match status" value="1"/>
</dbReference>
<evidence type="ECO:0000313" key="1">
    <source>
        <dbReference type="EMBL" id="SDM65973.1"/>
    </source>
</evidence>
<dbReference type="InterPro" id="IPR018901">
    <property type="entry name" value="Spore_coat_CotE"/>
</dbReference>
<keyword evidence="1" id="KW-0167">Capsid protein</keyword>
<sequence length="190" mass="21600">MANIDQDLNYREIICKAVCGKGRKFSQSTHTITPSHKPTSILGSWIINHTYKATRSADDSVTVEGRYDVNIWYSYNNNTKTEVCTETVGYKDEIILSTKDEHATGKDLEVSARCIQAPNTLECTISPNGSRMVIQCEREFVCDVIGETKVCVYVNSDAKPDEWEDKDWDYGLDDEDVEDIDQFFMGELEE</sequence>
<keyword evidence="1" id="KW-0946">Virion</keyword>
<evidence type="ECO:0000313" key="2">
    <source>
        <dbReference type="Proteomes" id="UP000199544"/>
    </source>
</evidence>
<reference evidence="2" key="1">
    <citation type="submission" date="2016-10" db="EMBL/GenBank/DDBJ databases">
        <authorList>
            <person name="Varghese N."/>
            <person name="Submissions S."/>
        </authorList>
    </citation>
    <scope>NUCLEOTIDE SEQUENCE [LARGE SCALE GENOMIC DNA]</scope>
    <source>
        <strain evidence="2">CGMCC 1.6854</strain>
    </source>
</reference>
<dbReference type="EMBL" id="FNHW01000001">
    <property type="protein sequence ID" value="SDM65973.1"/>
    <property type="molecule type" value="Genomic_DNA"/>
</dbReference>
<keyword evidence="2" id="KW-1185">Reference proteome</keyword>
<dbReference type="RefSeq" id="WP_090233362.1">
    <property type="nucleotide sequence ID" value="NZ_FNHW01000001.1"/>
</dbReference>
<gene>
    <name evidence="1" type="ORF">SAMN04488137_1297</name>
</gene>
<accession>A0A1G9V1J8</accession>
<dbReference type="AlphaFoldDB" id="A0A1G9V1J8"/>
<organism evidence="1 2">
    <name type="scientific">Fictibacillus solisalsi</name>
    <dbReference type="NCBI Taxonomy" id="459525"/>
    <lineage>
        <taxon>Bacteria</taxon>
        <taxon>Bacillati</taxon>
        <taxon>Bacillota</taxon>
        <taxon>Bacilli</taxon>
        <taxon>Bacillales</taxon>
        <taxon>Fictibacillaceae</taxon>
        <taxon>Fictibacillus</taxon>
    </lineage>
</organism>
<protein>
    <submittedName>
        <fullName evidence="1">Spore coat protein E</fullName>
    </submittedName>
</protein>
<dbReference type="STRING" id="459525.SAMN04488137_1297"/>
<dbReference type="OrthoDB" id="2374983at2"/>
<name>A0A1G9V1J8_9BACL</name>
<dbReference type="Proteomes" id="UP000199544">
    <property type="component" value="Unassembled WGS sequence"/>
</dbReference>